<dbReference type="InterPro" id="IPR003954">
    <property type="entry name" value="RRM_euk-type"/>
</dbReference>
<dbReference type="OrthoDB" id="6159137at2759"/>
<evidence type="ECO:0000256" key="2">
    <source>
        <dbReference type="SAM" id="MobiDB-lite"/>
    </source>
</evidence>
<dbReference type="EMBL" id="KQ257452">
    <property type="protein sequence ID" value="KND02954.1"/>
    <property type="molecule type" value="Genomic_DNA"/>
</dbReference>
<keyword evidence="5" id="KW-1185">Reference proteome</keyword>
<dbReference type="PANTHER" id="PTHR48034">
    <property type="entry name" value="TRANSFORMER-2 SEX-DETERMINING PROTEIN-RELATED"/>
    <property type="match status" value="1"/>
</dbReference>
<dbReference type="InterPro" id="IPR050441">
    <property type="entry name" value="RBM"/>
</dbReference>
<feature type="region of interest" description="Disordered" evidence="2">
    <location>
        <begin position="133"/>
        <end position="215"/>
    </location>
</feature>
<dbReference type="CDD" id="cd00590">
    <property type="entry name" value="RRM_SF"/>
    <property type="match status" value="1"/>
</dbReference>
<keyword evidence="1" id="KW-0694">RNA-binding</keyword>
<dbReference type="SMART" id="SM00360">
    <property type="entry name" value="RRM"/>
    <property type="match status" value="1"/>
</dbReference>
<dbReference type="GeneID" id="27692097"/>
<dbReference type="GO" id="GO:0003723">
    <property type="term" value="F:RNA binding"/>
    <property type="evidence" value="ECO:0007669"/>
    <property type="project" value="UniProtKB-UniRule"/>
</dbReference>
<feature type="domain" description="RRM" evidence="3">
    <location>
        <begin position="59"/>
        <end position="137"/>
    </location>
</feature>
<dbReference type="RefSeq" id="XP_016610993.1">
    <property type="nucleotide sequence ID" value="XM_016757123.1"/>
</dbReference>
<sequence length="215" mass="25507">MSIDGDGDIRIDTRGEPPRSRSPSPDRRPRDRSSASPVRRGGSDRGRPDSAEASRNPGNNLFVTGLGQRTRETDLERAFGKFGEIERCQIMYDPHTRDSRGFAFVSFVRLEDADRAVEESGKLDVDGRIVTVERAKRSRARTPTPGRYYGPPKREDRDRRDRDSYDRRDRHDRYAPRDRYDDRRDRGSRDDRRDRYDDRDRRDRDRDRDYDRRRR</sequence>
<evidence type="ECO:0000313" key="4">
    <source>
        <dbReference type="EMBL" id="KND02954.1"/>
    </source>
</evidence>
<feature type="compositionally biased region" description="Basic and acidic residues" evidence="2">
    <location>
        <begin position="41"/>
        <end position="52"/>
    </location>
</feature>
<organism evidence="4 5">
    <name type="scientific">Spizellomyces punctatus (strain DAOM BR117)</name>
    <dbReference type="NCBI Taxonomy" id="645134"/>
    <lineage>
        <taxon>Eukaryota</taxon>
        <taxon>Fungi</taxon>
        <taxon>Fungi incertae sedis</taxon>
        <taxon>Chytridiomycota</taxon>
        <taxon>Chytridiomycota incertae sedis</taxon>
        <taxon>Chytridiomycetes</taxon>
        <taxon>Spizellomycetales</taxon>
        <taxon>Spizellomycetaceae</taxon>
        <taxon>Spizellomyces</taxon>
    </lineage>
</organism>
<dbReference type="VEuPathDB" id="FungiDB:SPPG_08972"/>
<evidence type="ECO:0000256" key="1">
    <source>
        <dbReference type="PROSITE-ProRule" id="PRU00176"/>
    </source>
</evidence>
<gene>
    <name evidence="4" type="ORF">SPPG_08972</name>
</gene>
<name>A0A0L0HQ71_SPIPD</name>
<evidence type="ECO:0000313" key="5">
    <source>
        <dbReference type="Proteomes" id="UP000053201"/>
    </source>
</evidence>
<dbReference type="SMART" id="SM00361">
    <property type="entry name" value="RRM_1"/>
    <property type="match status" value="1"/>
</dbReference>
<dbReference type="PROSITE" id="PS50102">
    <property type="entry name" value="RRM"/>
    <property type="match status" value="1"/>
</dbReference>
<feature type="region of interest" description="Disordered" evidence="2">
    <location>
        <begin position="1"/>
        <end position="69"/>
    </location>
</feature>
<dbReference type="InterPro" id="IPR000504">
    <property type="entry name" value="RRM_dom"/>
</dbReference>
<dbReference type="Pfam" id="PF00076">
    <property type="entry name" value="RRM_1"/>
    <property type="match status" value="1"/>
</dbReference>
<dbReference type="AlphaFoldDB" id="A0A0L0HQ71"/>
<reference evidence="4 5" key="1">
    <citation type="submission" date="2009-08" db="EMBL/GenBank/DDBJ databases">
        <title>The Genome Sequence of Spizellomyces punctatus strain DAOM BR117.</title>
        <authorList>
            <consortium name="The Broad Institute Genome Sequencing Platform"/>
            <person name="Russ C."/>
            <person name="Cuomo C."/>
            <person name="Shea T."/>
            <person name="Young S.K."/>
            <person name="Zeng Q."/>
            <person name="Koehrsen M."/>
            <person name="Haas B."/>
            <person name="Borodovsky M."/>
            <person name="Guigo R."/>
            <person name="Alvarado L."/>
            <person name="Berlin A."/>
            <person name="Bochicchio J."/>
            <person name="Borenstein D."/>
            <person name="Chapman S."/>
            <person name="Chen Z."/>
            <person name="Engels R."/>
            <person name="Freedman E."/>
            <person name="Gellesch M."/>
            <person name="Goldberg J."/>
            <person name="Griggs A."/>
            <person name="Gujja S."/>
            <person name="Heiman D."/>
            <person name="Hepburn T."/>
            <person name="Howarth C."/>
            <person name="Jen D."/>
            <person name="Larson L."/>
            <person name="Lewis B."/>
            <person name="Mehta T."/>
            <person name="Park D."/>
            <person name="Pearson M."/>
            <person name="Roberts A."/>
            <person name="Saif S."/>
            <person name="Shenoy N."/>
            <person name="Sisk P."/>
            <person name="Stolte C."/>
            <person name="Sykes S."/>
            <person name="Thomson T."/>
            <person name="Walk T."/>
            <person name="White J."/>
            <person name="Yandava C."/>
            <person name="Burger G."/>
            <person name="Gray M.W."/>
            <person name="Holland P.W.H."/>
            <person name="King N."/>
            <person name="Lang F.B.F."/>
            <person name="Roger A.J."/>
            <person name="Ruiz-Trillo I."/>
            <person name="Lander E."/>
            <person name="Nusbaum C."/>
        </authorList>
    </citation>
    <scope>NUCLEOTIDE SEQUENCE [LARGE SCALE GENOMIC DNA]</scope>
    <source>
        <strain evidence="4 5">DAOM BR117</strain>
    </source>
</reference>
<dbReference type="InterPro" id="IPR035979">
    <property type="entry name" value="RBD_domain_sf"/>
</dbReference>
<proteinExistence type="predicted"/>
<dbReference type="Proteomes" id="UP000053201">
    <property type="component" value="Unassembled WGS sequence"/>
</dbReference>
<evidence type="ECO:0000259" key="3">
    <source>
        <dbReference type="PROSITE" id="PS50102"/>
    </source>
</evidence>
<dbReference type="Gene3D" id="3.30.70.330">
    <property type="match status" value="1"/>
</dbReference>
<dbReference type="SUPFAM" id="SSF54928">
    <property type="entry name" value="RNA-binding domain, RBD"/>
    <property type="match status" value="1"/>
</dbReference>
<protein>
    <recommendedName>
        <fullName evidence="3">RRM domain-containing protein</fullName>
    </recommendedName>
</protein>
<feature type="compositionally biased region" description="Basic and acidic residues" evidence="2">
    <location>
        <begin position="7"/>
        <end position="33"/>
    </location>
</feature>
<dbReference type="InterPro" id="IPR012677">
    <property type="entry name" value="Nucleotide-bd_a/b_plait_sf"/>
</dbReference>
<accession>A0A0L0HQ71</accession>
<feature type="compositionally biased region" description="Basic and acidic residues" evidence="2">
    <location>
        <begin position="152"/>
        <end position="215"/>
    </location>
</feature>